<gene>
    <name evidence="1" type="ORF">Pint_04870</name>
</gene>
<dbReference type="Proteomes" id="UP001163603">
    <property type="component" value="Chromosome 3"/>
</dbReference>
<accession>A0ACC0Z6G8</accession>
<evidence type="ECO:0000313" key="1">
    <source>
        <dbReference type="EMBL" id="KAJ0046907.1"/>
    </source>
</evidence>
<dbReference type="EMBL" id="CM047738">
    <property type="protein sequence ID" value="KAJ0046907.1"/>
    <property type="molecule type" value="Genomic_DNA"/>
</dbReference>
<keyword evidence="2" id="KW-1185">Reference proteome</keyword>
<proteinExistence type="predicted"/>
<organism evidence="1 2">
    <name type="scientific">Pistacia integerrima</name>
    <dbReference type="NCBI Taxonomy" id="434235"/>
    <lineage>
        <taxon>Eukaryota</taxon>
        <taxon>Viridiplantae</taxon>
        <taxon>Streptophyta</taxon>
        <taxon>Embryophyta</taxon>
        <taxon>Tracheophyta</taxon>
        <taxon>Spermatophyta</taxon>
        <taxon>Magnoliopsida</taxon>
        <taxon>eudicotyledons</taxon>
        <taxon>Gunneridae</taxon>
        <taxon>Pentapetalae</taxon>
        <taxon>rosids</taxon>
        <taxon>malvids</taxon>
        <taxon>Sapindales</taxon>
        <taxon>Anacardiaceae</taxon>
        <taxon>Pistacia</taxon>
    </lineage>
</organism>
<sequence length="197" mass="21926">MRQWIFVAKEALNQISTVARFLCLLHVTDKYLCSPTLAYGPSMLPTLNLTGDVILSEQVSYRLGRVGPGDIVLVRSPTDPLKIVTKRILGLEGDRVTFYDPLSGDICRTVVTGCLNGGLGHKTVPKGHVWIQGDNIYASNDSRYFGPVPHGLIQGKAFFRRPKLLRVDLKIRNILNSRCGHLTALDDWDLELDDNPN</sequence>
<protein>
    <submittedName>
        <fullName evidence="1">Uncharacterized protein</fullName>
    </submittedName>
</protein>
<name>A0ACC0Z6G8_9ROSI</name>
<comment type="caution">
    <text evidence="1">The sequence shown here is derived from an EMBL/GenBank/DDBJ whole genome shotgun (WGS) entry which is preliminary data.</text>
</comment>
<reference evidence="2" key="1">
    <citation type="journal article" date="2023" name="G3 (Bethesda)">
        <title>Genome assembly and association tests identify interacting loci associated with vigor, precocity, and sex in interspecific pistachio rootstocks.</title>
        <authorList>
            <person name="Palmer W."/>
            <person name="Jacygrad E."/>
            <person name="Sagayaradj S."/>
            <person name="Cavanaugh K."/>
            <person name="Han R."/>
            <person name="Bertier L."/>
            <person name="Beede B."/>
            <person name="Kafkas S."/>
            <person name="Golino D."/>
            <person name="Preece J."/>
            <person name="Michelmore R."/>
        </authorList>
    </citation>
    <scope>NUCLEOTIDE SEQUENCE [LARGE SCALE GENOMIC DNA]</scope>
</reference>
<evidence type="ECO:0000313" key="2">
    <source>
        <dbReference type="Proteomes" id="UP001163603"/>
    </source>
</evidence>